<feature type="transmembrane region" description="Helical" evidence="1">
    <location>
        <begin position="141"/>
        <end position="163"/>
    </location>
</feature>
<dbReference type="OrthoDB" id="850482at2"/>
<feature type="transmembrane region" description="Helical" evidence="1">
    <location>
        <begin position="12"/>
        <end position="33"/>
    </location>
</feature>
<accession>A0A5B6TKW4</accession>
<dbReference type="AlphaFoldDB" id="A0A5B6TKW4"/>
<gene>
    <name evidence="2" type="ORF">FOA19_05485</name>
</gene>
<keyword evidence="1" id="KW-0472">Membrane</keyword>
<evidence type="ECO:0000313" key="3">
    <source>
        <dbReference type="Proteomes" id="UP000324133"/>
    </source>
</evidence>
<name>A0A5B6TKW4_9BACT</name>
<feature type="transmembrane region" description="Helical" evidence="1">
    <location>
        <begin position="175"/>
        <end position="197"/>
    </location>
</feature>
<feature type="transmembrane region" description="Helical" evidence="1">
    <location>
        <begin position="209"/>
        <end position="234"/>
    </location>
</feature>
<evidence type="ECO:0000313" key="2">
    <source>
        <dbReference type="EMBL" id="KAA3440120.1"/>
    </source>
</evidence>
<feature type="transmembrane region" description="Helical" evidence="1">
    <location>
        <begin position="67"/>
        <end position="90"/>
    </location>
</feature>
<keyword evidence="1" id="KW-0812">Transmembrane</keyword>
<reference evidence="2 3" key="1">
    <citation type="submission" date="2019-07" db="EMBL/GenBank/DDBJ databases">
        <title>Rufibacter sp. nov., isolated from lake sediment.</title>
        <authorList>
            <person name="Qu J.-H."/>
        </authorList>
    </citation>
    <scope>NUCLEOTIDE SEQUENCE [LARGE SCALE GENOMIC DNA]</scope>
    <source>
        <strain evidence="2 3">NBS58-1</strain>
    </source>
</reference>
<keyword evidence="1" id="KW-1133">Transmembrane helix</keyword>
<evidence type="ECO:0000256" key="1">
    <source>
        <dbReference type="SAM" id="Phobius"/>
    </source>
</evidence>
<feature type="transmembrane region" description="Helical" evidence="1">
    <location>
        <begin position="102"/>
        <end position="121"/>
    </location>
</feature>
<proteinExistence type="predicted"/>
<dbReference type="EMBL" id="VKKY01000001">
    <property type="protein sequence ID" value="KAA3440120.1"/>
    <property type="molecule type" value="Genomic_DNA"/>
</dbReference>
<protein>
    <submittedName>
        <fullName evidence="2">Uncharacterized protein</fullName>
    </submittedName>
</protein>
<dbReference type="Proteomes" id="UP000324133">
    <property type="component" value="Unassembled WGS sequence"/>
</dbReference>
<dbReference type="RefSeq" id="WP_149089757.1">
    <property type="nucleotide sequence ID" value="NZ_VKKY01000001.1"/>
</dbReference>
<sequence length="279" mass="31522">MGNRYTLKPASVLWYLLRIVLVLLIVDTCAIAVEYYLRTYVDASITGSYSFQYYVTGMFGFDGERNIPTYVSTINLLISAILLFTISKHVKNSAQPKHHRKWYLMGCMFAWLSADELFSLHELLVKPSRNFLKESLQQDNLGFLNFAWFVPYVLFFMLVGLYLVKFVLSLPKPTLLRFIGAGTVFIAGAVGMEMVGGDFMADQGSRISLVYKMFTSVEEVLEMVGIILFIYSLLKHMEQQKGLNDLLVISLDKKETAPASSAPKKTVIKEEEALLTVAS</sequence>
<keyword evidence="3" id="KW-1185">Reference proteome</keyword>
<organism evidence="2 3">
    <name type="scientific">Rufibacter hautae</name>
    <dbReference type="NCBI Taxonomy" id="2595005"/>
    <lineage>
        <taxon>Bacteria</taxon>
        <taxon>Pseudomonadati</taxon>
        <taxon>Bacteroidota</taxon>
        <taxon>Cytophagia</taxon>
        <taxon>Cytophagales</taxon>
        <taxon>Hymenobacteraceae</taxon>
        <taxon>Rufibacter</taxon>
    </lineage>
</organism>
<comment type="caution">
    <text evidence="2">The sequence shown here is derived from an EMBL/GenBank/DDBJ whole genome shotgun (WGS) entry which is preliminary data.</text>
</comment>